<comment type="caution">
    <text evidence="12">The sequence shown here is derived from an EMBL/GenBank/DDBJ whole genome shotgun (WGS) entry which is preliminary data.</text>
</comment>
<dbReference type="RefSeq" id="WP_132877814.1">
    <property type="nucleotide sequence ID" value="NZ_SLXQ01000006.1"/>
</dbReference>
<evidence type="ECO:0000256" key="9">
    <source>
        <dbReference type="ARBA" id="ARBA00023315"/>
    </source>
</evidence>
<dbReference type="CDD" id="cd00830">
    <property type="entry name" value="KAS_III"/>
    <property type="match status" value="1"/>
</dbReference>
<evidence type="ECO:0000259" key="10">
    <source>
        <dbReference type="Pfam" id="PF08541"/>
    </source>
</evidence>
<keyword evidence="6" id="KW-0276">Fatty acid metabolism</keyword>
<dbReference type="OrthoDB" id="9815506at2"/>
<keyword evidence="3" id="KW-0963">Cytoplasm</keyword>
<accession>A0A4R2QSK7</accession>
<dbReference type="EMBL" id="SLXQ01000006">
    <property type="protein sequence ID" value="TCP51949.1"/>
    <property type="molecule type" value="Genomic_DNA"/>
</dbReference>
<evidence type="ECO:0000259" key="11">
    <source>
        <dbReference type="Pfam" id="PF08545"/>
    </source>
</evidence>
<dbReference type="GO" id="GO:0004315">
    <property type="term" value="F:3-oxoacyl-[acyl-carrier-protein] synthase activity"/>
    <property type="evidence" value="ECO:0007669"/>
    <property type="project" value="InterPro"/>
</dbReference>
<keyword evidence="8" id="KW-0275">Fatty acid biosynthesis</keyword>
<name>A0A4R2QSK7_9PSEU</name>
<evidence type="ECO:0000256" key="1">
    <source>
        <dbReference type="ARBA" id="ARBA00005189"/>
    </source>
</evidence>
<dbReference type="Pfam" id="PF08545">
    <property type="entry name" value="ACP_syn_III"/>
    <property type="match status" value="1"/>
</dbReference>
<evidence type="ECO:0000256" key="4">
    <source>
        <dbReference type="ARBA" id="ARBA00022516"/>
    </source>
</evidence>
<evidence type="ECO:0000313" key="12">
    <source>
        <dbReference type="EMBL" id="TCP51949.1"/>
    </source>
</evidence>
<evidence type="ECO:0000256" key="5">
    <source>
        <dbReference type="ARBA" id="ARBA00022679"/>
    </source>
</evidence>
<proteinExistence type="inferred from homology"/>
<dbReference type="GO" id="GO:0006633">
    <property type="term" value="P:fatty acid biosynthetic process"/>
    <property type="evidence" value="ECO:0007669"/>
    <property type="project" value="UniProtKB-KW"/>
</dbReference>
<evidence type="ECO:0000256" key="2">
    <source>
        <dbReference type="ARBA" id="ARBA00008642"/>
    </source>
</evidence>
<gene>
    <name evidence="12" type="ORF">EV191_106113</name>
</gene>
<organism evidence="12 13">
    <name type="scientific">Tamaricihabitans halophyticus</name>
    <dbReference type="NCBI Taxonomy" id="1262583"/>
    <lineage>
        <taxon>Bacteria</taxon>
        <taxon>Bacillati</taxon>
        <taxon>Actinomycetota</taxon>
        <taxon>Actinomycetes</taxon>
        <taxon>Pseudonocardiales</taxon>
        <taxon>Pseudonocardiaceae</taxon>
        <taxon>Tamaricihabitans</taxon>
    </lineage>
</organism>
<dbReference type="AlphaFoldDB" id="A0A4R2QSK7"/>
<dbReference type="Proteomes" id="UP000294911">
    <property type="component" value="Unassembled WGS sequence"/>
</dbReference>
<evidence type="ECO:0000256" key="8">
    <source>
        <dbReference type="ARBA" id="ARBA00023160"/>
    </source>
</evidence>
<evidence type="ECO:0000313" key="13">
    <source>
        <dbReference type="Proteomes" id="UP000294911"/>
    </source>
</evidence>
<dbReference type="InterPro" id="IPR013751">
    <property type="entry name" value="ACP_syn_III_N"/>
</dbReference>
<dbReference type="SUPFAM" id="SSF53901">
    <property type="entry name" value="Thiolase-like"/>
    <property type="match status" value="1"/>
</dbReference>
<evidence type="ECO:0000256" key="6">
    <source>
        <dbReference type="ARBA" id="ARBA00022832"/>
    </source>
</evidence>
<dbReference type="InterPro" id="IPR013747">
    <property type="entry name" value="ACP_syn_III_C"/>
</dbReference>
<dbReference type="GO" id="GO:0044550">
    <property type="term" value="P:secondary metabolite biosynthetic process"/>
    <property type="evidence" value="ECO:0007669"/>
    <property type="project" value="TreeGrafter"/>
</dbReference>
<feature type="domain" description="Beta-ketoacyl-[acyl-carrier-protein] synthase III C-terminal" evidence="10">
    <location>
        <begin position="224"/>
        <end position="312"/>
    </location>
</feature>
<keyword evidence="5" id="KW-0808">Transferase</keyword>
<evidence type="ECO:0000256" key="7">
    <source>
        <dbReference type="ARBA" id="ARBA00023098"/>
    </source>
</evidence>
<reference evidence="12 13" key="1">
    <citation type="submission" date="2019-03" db="EMBL/GenBank/DDBJ databases">
        <title>Genomic Encyclopedia of Type Strains, Phase IV (KMG-IV): sequencing the most valuable type-strain genomes for metagenomic binning, comparative biology and taxonomic classification.</title>
        <authorList>
            <person name="Goeker M."/>
        </authorList>
    </citation>
    <scope>NUCLEOTIDE SEQUENCE [LARGE SCALE GENOMIC DNA]</scope>
    <source>
        <strain evidence="12 13">DSM 45765</strain>
    </source>
</reference>
<evidence type="ECO:0000256" key="3">
    <source>
        <dbReference type="ARBA" id="ARBA00022490"/>
    </source>
</evidence>
<keyword evidence="4" id="KW-0444">Lipid biosynthesis</keyword>
<comment type="pathway">
    <text evidence="1">Lipid metabolism.</text>
</comment>
<dbReference type="InterPro" id="IPR004655">
    <property type="entry name" value="FabH"/>
</dbReference>
<dbReference type="Gene3D" id="3.40.47.10">
    <property type="match status" value="1"/>
</dbReference>
<keyword evidence="7" id="KW-0443">Lipid metabolism</keyword>
<feature type="domain" description="Beta-ketoacyl-[acyl-carrier-protein] synthase III N-terminal" evidence="11">
    <location>
        <begin position="109"/>
        <end position="186"/>
    </location>
</feature>
<sequence>MARRGAEIIGLGGYQPPDTLTSARLAERFGKSEQWIRERTGIEQRRVAGPGETVQDMALAAAEDALKNSGTPAAEIDLVIVASCSISDPLRATAAQVAELLGASTAAAFELNAACAGFCYALAVAADTVRAGSADKVLVIGAEKMTAWVDPADLGTSIIFGDGAGAAVVAETPDPGIGPVVWGSDGAQAELIHAPAETGAMVMNGPAVFRWATGEVHAVAERACQQAGIEPSELAAIVPHQANLRIVDALVAKLRVPDAAVARDITDSGNTSAASIPLALRSMLRDREPRPRGLALLVGFGAGLTYAAQVIRLPESPA</sequence>
<dbReference type="PANTHER" id="PTHR34069:SF2">
    <property type="entry name" value="BETA-KETOACYL-[ACYL-CARRIER-PROTEIN] SYNTHASE III"/>
    <property type="match status" value="1"/>
</dbReference>
<keyword evidence="13" id="KW-1185">Reference proteome</keyword>
<dbReference type="InterPro" id="IPR016039">
    <property type="entry name" value="Thiolase-like"/>
</dbReference>
<keyword evidence="9" id="KW-0012">Acyltransferase</keyword>
<dbReference type="NCBIfam" id="TIGR00747">
    <property type="entry name" value="fabH"/>
    <property type="match status" value="1"/>
</dbReference>
<dbReference type="NCBIfam" id="NF006829">
    <property type="entry name" value="PRK09352.1"/>
    <property type="match status" value="1"/>
</dbReference>
<protein>
    <submittedName>
        <fullName evidence="12">3-oxoacyl-[acyl-carrier-protein] synthase-3</fullName>
    </submittedName>
</protein>
<dbReference type="Pfam" id="PF08541">
    <property type="entry name" value="ACP_syn_III_C"/>
    <property type="match status" value="1"/>
</dbReference>
<dbReference type="PANTHER" id="PTHR34069">
    <property type="entry name" value="3-OXOACYL-[ACYL-CARRIER-PROTEIN] SYNTHASE 3"/>
    <property type="match status" value="1"/>
</dbReference>
<comment type="similarity">
    <text evidence="2">Belongs to the thiolase-like superfamily. FabH family.</text>
</comment>